<gene>
    <name evidence="2" type="ORF">METZ01_LOCUS134067</name>
</gene>
<feature type="compositionally biased region" description="Basic and acidic residues" evidence="1">
    <location>
        <begin position="26"/>
        <end position="58"/>
    </location>
</feature>
<sequence>MGIHFNHKSKAGDRKMQKALKLKMKAEARKQKRLEKEQAEQMEEMRKLEELTRPDKPPIDSSNS</sequence>
<evidence type="ECO:0000313" key="2">
    <source>
        <dbReference type="EMBL" id="SVA81213.1"/>
    </source>
</evidence>
<organism evidence="2">
    <name type="scientific">marine metagenome</name>
    <dbReference type="NCBI Taxonomy" id="408172"/>
    <lineage>
        <taxon>unclassified sequences</taxon>
        <taxon>metagenomes</taxon>
        <taxon>ecological metagenomes</taxon>
    </lineage>
</organism>
<reference evidence="2" key="1">
    <citation type="submission" date="2018-05" db="EMBL/GenBank/DDBJ databases">
        <authorList>
            <person name="Lanie J.A."/>
            <person name="Ng W.-L."/>
            <person name="Kazmierczak K.M."/>
            <person name="Andrzejewski T.M."/>
            <person name="Davidsen T.M."/>
            <person name="Wayne K.J."/>
            <person name="Tettelin H."/>
            <person name="Glass J.I."/>
            <person name="Rusch D."/>
            <person name="Podicherti R."/>
            <person name="Tsui H.-C.T."/>
            <person name="Winkler M.E."/>
        </authorList>
    </citation>
    <scope>NUCLEOTIDE SEQUENCE</scope>
</reference>
<accession>A0A381YXB5</accession>
<dbReference type="EMBL" id="UINC01019206">
    <property type="protein sequence ID" value="SVA81213.1"/>
    <property type="molecule type" value="Genomic_DNA"/>
</dbReference>
<dbReference type="AlphaFoldDB" id="A0A381YXB5"/>
<proteinExistence type="predicted"/>
<feature type="region of interest" description="Disordered" evidence="1">
    <location>
        <begin position="26"/>
        <end position="64"/>
    </location>
</feature>
<name>A0A381YXB5_9ZZZZ</name>
<evidence type="ECO:0000256" key="1">
    <source>
        <dbReference type="SAM" id="MobiDB-lite"/>
    </source>
</evidence>
<protein>
    <submittedName>
        <fullName evidence="2">Uncharacterized protein</fullName>
    </submittedName>
</protein>